<dbReference type="OrthoDB" id="9807602at2"/>
<gene>
    <name evidence="2" type="ORF">EV194_105203</name>
</gene>
<organism evidence="2 3">
    <name type="scientific">Natronoflexus pectinivorans</name>
    <dbReference type="NCBI Taxonomy" id="682526"/>
    <lineage>
        <taxon>Bacteria</taxon>
        <taxon>Pseudomonadati</taxon>
        <taxon>Bacteroidota</taxon>
        <taxon>Bacteroidia</taxon>
        <taxon>Marinilabiliales</taxon>
        <taxon>Marinilabiliaceae</taxon>
        <taxon>Natronoflexus</taxon>
    </lineage>
</organism>
<feature type="transmembrane region" description="Helical" evidence="1">
    <location>
        <begin position="262"/>
        <end position="282"/>
    </location>
</feature>
<feature type="transmembrane region" description="Helical" evidence="1">
    <location>
        <begin position="288"/>
        <end position="311"/>
    </location>
</feature>
<feature type="transmembrane region" description="Helical" evidence="1">
    <location>
        <begin position="565"/>
        <end position="586"/>
    </location>
</feature>
<feature type="transmembrane region" description="Helical" evidence="1">
    <location>
        <begin position="509"/>
        <end position="527"/>
    </location>
</feature>
<dbReference type="InterPro" id="IPR052724">
    <property type="entry name" value="GT117_domain-containing"/>
</dbReference>
<feature type="transmembrane region" description="Helical" evidence="1">
    <location>
        <begin position="219"/>
        <end position="241"/>
    </location>
</feature>
<evidence type="ECO:0000313" key="3">
    <source>
        <dbReference type="Proteomes" id="UP000295221"/>
    </source>
</evidence>
<dbReference type="PANTHER" id="PTHR16214">
    <property type="entry name" value="TRANSMEMBRANE PROTEIN 260"/>
    <property type="match status" value="1"/>
</dbReference>
<keyword evidence="3" id="KW-1185">Reference proteome</keyword>
<dbReference type="EMBL" id="SLWK01000005">
    <property type="protein sequence ID" value="TCO08398.1"/>
    <property type="molecule type" value="Genomic_DNA"/>
</dbReference>
<evidence type="ECO:0000313" key="2">
    <source>
        <dbReference type="EMBL" id="TCO08398.1"/>
    </source>
</evidence>
<feature type="transmembrane region" description="Helical" evidence="1">
    <location>
        <begin position="147"/>
        <end position="165"/>
    </location>
</feature>
<comment type="caution">
    <text evidence="2">The sequence shown here is derived from an EMBL/GenBank/DDBJ whole genome shotgun (WGS) entry which is preliminary data.</text>
</comment>
<feature type="transmembrane region" description="Helical" evidence="1">
    <location>
        <begin position="533"/>
        <end position="553"/>
    </location>
</feature>
<reference evidence="2 3" key="1">
    <citation type="submission" date="2019-03" db="EMBL/GenBank/DDBJ databases">
        <title>Genomic Encyclopedia of Type Strains, Phase IV (KMG-IV): sequencing the most valuable type-strain genomes for metagenomic binning, comparative biology and taxonomic classification.</title>
        <authorList>
            <person name="Goeker M."/>
        </authorList>
    </citation>
    <scope>NUCLEOTIDE SEQUENCE [LARGE SCALE GENOMIC DNA]</scope>
    <source>
        <strain evidence="2 3">DSM 24179</strain>
    </source>
</reference>
<dbReference type="AlphaFoldDB" id="A0A4R2GIP9"/>
<accession>A0A4R2GIP9</accession>
<name>A0A4R2GIP9_9BACT</name>
<dbReference type="Proteomes" id="UP000295221">
    <property type="component" value="Unassembled WGS sequence"/>
</dbReference>
<dbReference type="PANTHER" id="PTHR16214:SF3">
    <property type="entry name" value="TRANSMEMBRANE PROTEIN 260"/>
    <property type="match status" value="1"/>
</dbReference>
<feature type="transmembrane region" description="Helical" evidence="1">
    <location>
        <begin position="177"/>
        <end position="207"/>
    </location>
</feature>
<evidence type="ECO:0000256" key="1">
    <source>
        <dbReference type="SAM" id="Phobius"/>
    </source>
</evidence>
<dbReference type="Pfam" id="PF11028">
    <property type="entry name" value="TMEM260-like"/>
    <property type="match status" value="1"/>
</dbReference>
<sequence length="1026" mass="119032">MHKYSRYNSIFGWLAFLVAAVVYALTLEPTASFWDCSERITAAYKMQIPHPPGAPFFMLMGRFFSLFAPDVSYVAYTINLMSAMAGAFTIAFLFWSITHLAKKIVLKSEEAYNEPWRIWSVIAAGFVGAMAYTFSDSFWFVAVEAEAYATSSMFTAVVFWAILKWESIADEPHANRWLILIAYLIGLSIGVHLLNLLAIPAIVMVYYYKKYEVTRKNSLIALLTSFAILGFILYIIIPGTIKVAGWFELMFVNSFGLSFNSGLIFYTVVLFGALAYGVYYTYVKQKAALNFILTAIMVILMGYTSYATIIIRSSANPPMDQNSPDNVFALRSYLNREQYGDSPLFYGQYYNSPLDWDAMESEKGRPVYARIGDRYEVIDHRRKHRFDSKTTTFFPRMHSRDARHIEEYKQWANITGRRMTVQDQTGAPTTIQLPTFFENLTFFVRYQVNFMYFRYFMWNFSGRQNDMQGHGEVHKGNWITGISAIDNWMYGDQELLPDSYKNNPGRNKYYLLPLILGIIGLLYQYGSGKKGKRDFWVVMLLFFFTGLAIVIFLNQTPLQPRERDYSYVGSFYAFSIWIGLGVLAIIDGFRRFLPAMPAVAAGTLSALVLVPANMAKENWNDHDRSGRTIARDLAFNYLNTVDENGVIFTMGDNDTFPLWYAQEVEGVRTDVRVCNLSYLQTDWYIDQMKRQAYESEPLNFSMEREQYILGKRDVVWLIDRIEGYVDLKEAIRFLASENPRTKQIPNYSGRIEHLPSKSFTIPADWRKVVENGMVGERHANLIDSLMFIDLNKERIMKNEVMVLDLLAHNNWERPIYFAVTVGSDNYVGLQDYFQLEGFAYQIVPIRTKSVDGQFGRVDTDRMFNNVMNEFIFDGWNDPSVYLDENHRRMGVNIRNNLSRLASALIEEGRDEEALAVLDKTMNMLPPSRLPHNYFSLFIADSYYQLGEIEKADEVIRGLKEENYQELRFFTNLPQRIRNAHMGEIQRSFAIYSEIVRTLRLFRRDELIREFEEDHERLFQRIGFFNS</sequence>
<dbReference type="RefSeq" id="WP_132433684.1">
    <property type="nucleotide sequence ID" value="NZ_SLWK01000005.1"/>
</dbReference>
<keyword evidence="1" id="KW-0472">Membrane</keyword>
<dbReference type="InterPro" id="IPR021280">
    <property type="entry name" value="TMEM260-like"/>
</dbReference>
<protein>
    <submittedName>
        <fullName evidence="2">Uncharacterized protein DUF2723</fullName>
    </submittedName>
</protein>
<proteinExistence type="predicted"/>
<feature type="transmembrane region" description="Helical" evidence="1">
    <location>
        <begin position="73"/>
        <end position="95"/>
    </location>
</feature>
<keyword evidence="1" id="KW-0812">Transmembrane</keyword>
<keyword evidence="1" id="KW-1133">Transmembrane helix</keyword>